<keyword evidence="2" id="KW-1185">Reference proteome</keyword>
<protein>
    <submittedName>
        <fullName evidence="1">Uncharacterized protein</fullName>
    </submittedName>
</protein>
<organism evidence="1 2">
    <name type="scientific">Porites lobata</name>
    <dbReference type="NCBI Taxonomy" id="104759"/>
    <lineage>
        <taxon>Eukaryota</taxon>
        <taxon>Metazoa</taxon>
        <taxon>Cnidaria</taxon>
        <taxon>Anthozoa</taxon>
        <taxon>Hexacorallia</taxon>
        <taxon>Scleractinia</taxon>
        <taxon>Fungiina</taxon>
        <taxon>Poritidae</taxon>
        <taxon>Porites</taxon>
    </lineage>
</organism>
<evidence type="ECO:0000313" key="1">
    <source>
        <dbReference type="EMBL" id="CAH3103353.1"/>
    </source>
</evidence>
<sequence>MQRHIPGGWFFVLFELNSHSSCTNRIEMPVIKNLGGKPIETPSSTHFCNQTHMIRSCPKLMHYAKNVTGINAYWNKARDNLKAIIQEKEAPTILWTLSCADFHWPDGHLAAKSPREDKTKKFTNNDVTKRQQIVREGQEQRVLYVNT</sequence>
<accession>A0ABN8NDT9</accession>
<dbReference type="EMBL" id="CALNXK010000016">
    <property type="protein sequence ID" value="CAH3103353.1"/>
    <property type="molecule type" value="Genomic_DNA"/>
</dbReference>
<evidence type="ECO:0000313" key="2">
    <source>
        <dbReference type="Proteomes" id="UP001159405"/>
    </source>
</evidence>
<dbReference type="Proteomes" id="UP001159405">
    <property type="component" value="Unassembled WGS sequence"/>
</dbReference>
<name>A0ABN8NDT9_9CNID</name>
<reference evidence="1 2" key="1">
    <citation type="submission" date="2022-05" db="EMBL/GenBank/DDBJ databases">
        <authorList>
            <consortium name="Genoscope - CEA"/>
            <person name="William W."/>
        </authorList>
    </citation>
    <scope>NUCLEOTIDE SEQUENCE [LARGE SCALE GENOMIC DNA]</scope>
</reference>
<proteinExistence type="predicted"/>
<comment type="caution">
    <text evidence="1">The sequence shown here is derived from an EMBL/GenBank/DDBJ whole genome shotgun (WGS) entry which is preliminary data.</text>
</comment>
<gene>
    <name evidence="1" type="ORF">PLOB_00011231</name>
</gene>